<name>A0A2B8BIC0_9PROT</name>
<comment type="caution">
    <text evidence="1">The sequence shown here is derived from an EMBL/GenBank/DDBJ whole genome shotgun (WGS) entry which is preliminary data.</text>
</comment>
<dbReference type="EMBL" id="PDKW01000039">
    <property type="protein sequence ID" value="PGH57681.1"/>
    <property type="molecule type" value="Genomic_DNA"/>
</dbReference>
<accession>A0A2B8BIC0</accession>
<gene>
    <name evidence="1" type="ORF">CRT60_06730</name>
</gene>
<evidence type="ECO:0000313" key="1">
    <source>
        <dbReference type="EMBL" id="PGH57681.1"/>
    </source>
</evidence>
<dbReference type="Proteomes" id="UP000225379">
    <property type="component" value="Unassembled WGS sequence"/>
</dbReference>
<dbReference type="AlphaFoldDB" id="A0A2B8BIC0"/>
<sequence>MRFLPSVQFIEQSRVADEFVAPAAVLANRLLDAKGLGGLPPCSVSYFIEELHRPGAAIGLHSKGRANVRLNLAWLAKLAQQETAPEWEVAFVILHEYAHFVLELLEAREVSPGATRRRIEAGHADFLRRMSHLGWLADPVSRKLLSNHNAIAEEWYCDAFAYWVAGTLPEPHAEFFYELLAGVRFPPTS</sequence>
<organism evidence="1 2">
    <name type="scientific">Azospirillum palustre</name>
    <dbReference type="NCBI Taxonomy" id="2044885"/>
    <lineage>
        <taxon>Bacteria</taxon>
        <taxon>Pseudomonadati</taxon>
        <taxon>Pseudomonadota</taxon>
        <taxon>Alphaproteobacteria</taxon>
        <taxon>Rhodospirillales</taxon>
        <taxon>Azospirillaceae</taxon>
        <taxon>Azospirillum</taxon>
    </lineage>
</organism>
<evidence type="ECO:0000313" key="2">
    <source>
        <dbReference type="Proteomes" id="UP000225379"/>
    </source>
</evidence>
<proteinExistence type="predicted"/>
<keyword evidence="2" id="KW-1185">Reference proteome</keyword>
<reference evidence="2" key="1">
    <citation type="submission" date="2017-10" db="EMBL/GenBank/DDBJ databases">
        <authorList>
            <person name="Kravchenko I.K."/>
            <person name="Grouzdev D.S."/>
        </authorList>
    </citation>
    <scope>NUCLEOTIDE SEQUENCE [LARGE SCALE GENOMIC DNA]</scope>
    <source>
        <strain evidence="2">B2</strain>
    </source>
</reference>
<protein>
    <submittedName>
        <fullName evidence="1">Uncharacterized protein</fullName>
    </submittedName>
</protein>
<dbReference type="RefSeq" id="WP_098735673.1">
    <property type="nucleotide sequence ID" value="NZ_PDKW01000039.1"/>
</dbReference>
<dbReference type="OrthoDB" id="7365976at2"/>